<evidence type="ECO:0008006" key="4">
    <source>
        <dbReference type="Google" id="ProtNLM"/>
    </source>
</evidence>
<organism evidence="2 3">
    <name type="scientific">Natronoglomus mannanivorans</name>
    <dbReference type="NCBI Taxonomy" id="2979990"/>
    <lineage>
        <taxon>Archaea</taxon>
        <taxon>Methanobacteriati</taxon>
        <taxon>Methanobacteriota</taxon>
        <taxon>Stenosarchaea group</taxon>
        <taxon>Halobacteria</taxon>
        <taxon>Halobacteriales</taxon>
        <taxon>Natrialbaceae</taxon>
        <taxon>Natronoglomus</taxon>
    </lineage>
</organism>
<proteinExistence type="predicted"/>
<accession>A0AAP3E3F1</accession>
<dbReference type="Gene3D" id="3.20.20.120">
    <property type="entry name" value="Enolase-like C-terminal domain"/>
    <property type="match status" value="1"/>
</dbReference>
<dbReference type="Gene3D" id="3.30.390.10">
    <property type="entry name" value="Enolase-like, N-terminal domain"/>
    <property type="match status" value="1"/>
</dbReference>
<protein>
    <recommendedName>
        <fullName evidence="4">L-alanine-DL-glutamate epimerase</fullName>
    </recommendedName>
</protein>
<dbReference type="InterPro" id="IPR036849">
    <property type="entry name" value="Enolase-like_C_sf"/>
</dbReference>
<sequence length="365" mass="40087">MDSDYGRLADLPVTIDSVSTDRLERDTTSGFTRVTTVFSLSGPGPDGVVTGRGEDVTYETADHDALAESESESESRSGLSDLTGEYTIDSFSNRLAAIDLFSAGGPDREVFRNYRRWALESAALDLALRQAETDLATTLDRSADPLRFVASTRLGDPPTTDRVDSLREQVPGLEFKLDPTSDWDDPLVDELADTGAVRILDLKGHYEGTDVDAPADPELYERVLEAFPDAVIEDPALTEETRPLFADRDPDVRGRVSWDAPIHGVEDVEALPWEPSWLNIKPSRFGSLESLLETLAYCEERGVRCYGGGQFELGVGRGQLQLLASLYYPDSPNDVAPRAYNDPELVDELPASPLEPAAEPVGFRW</sequence>
<name>A0AAP3E3F1_9EURY</name>
<evidence type="ECO:0000313" key="3">
    <source>
        <dbReference type="Proteomes" id="UP001321018"/>
    </source>
</evidence>
<gene>
    <name evidence="2" type="ORF">OB960_16170</name>
</gene>
<dbReference type="RefSeq" id="WP_338004732.1">
    <property type="nucleotide sequence ID" value="NZ_JAOPKA010000011.1"/>
</dbReference>
<comment type="caution">
    <text evidence="2">The sequence shown here is derived from an EMBL/GenBank/DDBJ whole genome shotgun (WGS) entry which is preliminary data.</text>
</comment>
<dbReference type="Proteomes" id="UP001321018">
    <property type="component" value="Unassembled WGS sequence"/>
</dbReference>
<reference evidence="2" key="1">
    <citation type="submission" date="2022-09" db="EMBL/GenBank/DDBJ databases">
        <title>Enrichment on poylsaccharides allowed isolation of novel metabolic and taxonomic groups of Haloarchaea.</title>
        <authorList>
            <person name="Sorokin D.Y."/>
            <person name="Elcheninov A.G."/>
            <person name="Khizhniak T.V."/>
            <person name="Kolganova T.V."/>
            <person name="Kublanov I.V."/>
        </authorList>
    </citation>
    <scope>NUCLEOTIDE SEQUENCE</scope>
    <source>
        <strain evidence="2">AArc-xg1-1</strain>
    </source>
</reference>
<dbReference type="InterPro" id="IPR029017">
    <property type="entry name" value="Enolase-like_N"/>
</dbReference>
<evidence type="ECO:0000313" key="2">
    <source>
        <dbReference type="EMBL" id="MCU4742924.1"/>
    </source>
</evidence>
<dbReference type="SUPFAM" id="SSF51604">
    <property type="entry name" value="Enolase C-terminal domain-like"/>
    <property type="match status" value="1"/>
</dbReference>
<evidence type="ECO:0000256" key="1">
    <source>
        <dbReference type="SAM" id="MobiDB-lite"/>
    </source>
</evidence>
<dbReference type="EMBL" id="JAOPKA010000011">
    <property type="protein sequence ID" value="MCU4742924.1"/>
    <property type="molecule type" value="Genomic_DNA"/>
</dbReference>
<feature type="region of interest" description="Disordered" evidence="1">
    <location>
        <begin position="61"/>
        <end position="81"/>
    </location>
</feature>
<dbReference type="AlphaFoldDB" id="A0AAP3E3F1"/>